<reference evidence="2" key="1">
    <citation type="submission" date="2014-09" db="EMBL/GenBank/DDBJ databases">
        <authorList>
            <person name="Sharma Rahul"/>
            <person name="Thines Marco"/>
        </authorList>
    </citation>
    <scope>NUCLEOTIDE SEQUENCE [LARGE SCALE GENOMIC DNA]</scope>
</reference>
<accession>A0A0P1BH67</accession>
<dbReference type="AlphaFoldDB" id="A0A0P1BH67"/>
<dbReference type="EMBL" id="CCYA01000260">
    <property type="protein sequence ID" value="CEH15337.1"/>
    <property type="molecule type" value="Genomic_DNA"/>
</dbReference>
<dbReference type="Proteomes" id="UP000054845">
    <property type="component" value="Unassembled WGS sequence"/>
</dbReference>
<name>A0A0P1BH67_9BASI</name>
<keyword evidence="2" id="KW-1185">Reference proteome</keyword>
<evidence type="ECO:0000313" key="1">
    <source>
        <dbReference type="EMBL" id="CEH15337.1"/>
    </source>
</evidence>
<evidence type="ECO:0000313" key="2">
    <source>
        <dbReference type="Proteomes" id="UP000054845"/>
    </source>
</evidence>
<proteinExistence type="predicted"/>
<sequence length="70" mass="7841">MLCNAGEFPLGQGPSASDRGFARIFPQQWHWKSRALLFWVSFEMVNSRRARQSALDGQLHIVSAQCYGGA</sequence>
<organism evidence="1 2">
    <name type="scientific">Ceraceosorus bombacis</name>
    <dbReference type="NCBI Taxonomy" id="401625"/>
    <lineage>
        <taxon>Eukaryota</taxon>
        <taxon>Fungi</taxon>
        <taxon>Dikarya</taxon>
        <taxon>Basidiomycota</taxon>
        <taxon>Ustilaginomycotina</taxon>
        <taxon>Exobasidiomycetes</taxon>
        <taxon>Ceraceosorales</taxon>
        <taxon>Ceraceosoraceae</taxon>
        <taxon>Ceraceosorus</taxon>
    </lineage>
</organism>
<protein>
    <submittedName>
        <fullName evidence="1">Uncharacterized protein</fullName>
    </submittedName>
</protein>